<dbReference type="Proteomes" id="UP000789342">
    <property type="component" value="Unassembled WGS sequence"/>
</dbReference>
<comment type="similarity">
    <text evidence="2">Belongs to the P2X receptor family.</text>
</comment>
<keyword evidence="3" id="KW-0813">Transport</keyword>
<name>A0A9N9ESI2_9GLOM</name>
<dbReference type="GO" id="GO:0007165">
    <property type="term" value="P:signal transduction"/>
    <property type="evidence" value="ECO:0007669"/>
    <property type="project" value="UniProtKB-ARBA"/>
</dbReference>
<keyword evidence="12" id="KW-1185">Reference proteome</keyword>
<proteinExistence type="inferred from homology"/>
<keyword evidence="7" id="KW-0472">Membrane</keyword>
<keyword evidence="4" id="KW-0812">Transmembrane</keyword>
<protein>
    <submittedName>
        <fullName evidence="11">15937_t:CDS:1</fullName>
    </submittedName>
</protein>
<evidence type="ECO:0000256" key="6">
    <source>
        <dbReference type="ARBA" id="ARBA00023065"/>
    </source>
</evidence>
<sequence>ELPVPGAVRITLQAPTTLTQPRYCTNGQLPCLYWGANDIQYPSDGAGVAFFTTRVSVTNYPPPQGCPSFMNVSDPSDRCFFNPKSTFISSNSNVTIPKSFIGDIEDYTVMIEHSIRGQATSIAQRNGLMDGALMSSDGKTMIRSFTNKTRMQNNPNADGDIFTIQDILTAANANLDGPSTAPGADKAKGETYRSSGIVISVVIEYMNVRFRKDDITYKYLPQVIDGNEYKAAQNILNSDGSYTIIDRHGIRLVFQQHGSIGQFDFITLLVNVVGALFLLKFAENVVEFFMLYCSNNRESYSDAKYEIAHPEDNTNTPSSGSNTRPNTMHESSNAANPTRPVNQGHNNYAQPEVKNNQTQPSITNPYYVPPAHVIGNQQYYYYA</sequence>
<evidence type="ECO:0000256" key="3">
    <source>
        <dbReference type="ARBA" id="ARBA00022448"/>
    </source>
</evidence>
<comment type="subcellular location">
    <subcellularLocation>
        <location evidence="1">Endomembrane system</location>
    </subcellularLocation>
</comment>
<organism evidence="11 12">
    <name type="scientific">Acaulospora morrowiae</name>
    <dbReference type="NCBI Taxonomy" id="94023"/>
    <lineage>
        <taxon>Eukaryota</taxon>
        <taxon>Fungi</taxon>
        <taxon>Fungi incertae sedis</taxon>
        <taxon>Mucoromycota</taxon>
        <taxon>Glomeromycotina</taxon>
        <taxon>Glomeromycetes</taxon>
        <taxon>Diversisporales</taxon>
        <taxon>Acaulosporaceae</taxon>
        <taxon>Acaulospora</taxon>
    </lineage>
</organism>
<accession>A0A9N9ESI2</accession>
<dbReference type="GO" id="GO:0015267">
    <property type="term" value="F:channel activity"/>
    <property type="evidence" value="ECO:0007669"/>
    <property type="project" value="UniProtKB-ARBA"/>
</dbReference>
<evidence type="ECO:0000256" key="1">
    <source>
        <dbReference type="ARBA" id="ARBA00004308"/>
    </source>
</evidence>
<dbReference type="PANTHER" id="PTHR10125">
    <property type="entry name" value="P2X PURINOCEPTOR"/>
    <property type="match status" value="1"/>
</dbReference>
<keyword evidence="8" id="KW-1071">Ligand-gated ion channel</keyword>
<feature type="non-terminal residue" evidence="11">
    <location>
        <position position="1"/>
    </location>
</feature>
<dbReference type="GO" id="GO:0012505">
    <property type="term" value="C:endomembrane system"/>
    <property type="evidence" value="ECO:0007669"/>
    <property type="project" value="UniProtKB-SubCell"/>
</dbReference>
<evidence type="ECO:0000256" key="2">
    <source>
        <dbReference type="ARBA" id="ARBA00009848"/>
    </source>
</evidence>
<reference evidence="11" key="1">
    <citation type="submission" date="2021-06" db="EMBL/GenBank/DDBJ databases">
        <authorList>
            <person name="Kallberg Y."/>
            <person name="Tangrot J."/>
            <person name="Rosling A."/>
        </authorList>
    </citation>
    <scope>NUCLEOTIDE SEQUENCE</scope>
    <source>
        <strain evidence="11">CL551</strain>
    </source>
</reference>
<dbReference type="PANTHER" id="PTHR10125:SF31">
    <property type="entry name" value="P2X RECEPTOR E"/>
    <property type="match status" value="1"/>
</dbReference>
<gene>
    <name evidence="11" type="ORF">AMORRO_LOCUS11711</name>
</gene>
<dbReference type="AlphaFoldDB" id="A0A9N9ESI2"/>
<keyword evidence="6" id="KW-0406">Ion transport</keyword>
<dbReference type="GO" id="GO:0070588">
    <property type="term" value="P:calcium ion transmembrane transport"/>
    <property type="evidence" value="ECO:0007669"/>
    <property type="project" value="TreeGrafter"/>
</dbReference>
<evidence type="ECO:0000256" key="5">
    <source>
        <dbReference type="ARBA" id="ARBA00022989"/>
    </source>
</evidence>
<evidence type="ECO:0000256" key="10">
    <source>
        <dbReference type="SAM" id="MobiDB-lite"/>
    </source>
</evidence>
<evidence type="ECO:0000256" key="4">
    <source>
        <dbReference type="ARBA" id="ARBA00022692"/>
    </source>
</evidence>
<dbReference type="EMBL" id="CAJVPV010015560">
    <property type="protein sequence ID" value="CAG8692733.1"/>
    <property type="molecule type" value="Genomic_DNA"/>
</dbReference>
<feature type="compositionally biased region" description="Polar residues" evidence="10">
    <location>
        <begin position="313"/>
        <end position="362"/>
    </location>
</feature>
<evidence type="ECO:0000313" key="12">
    <source>
        <dbReference type="Proteomes" id="UP000789342"/>
    </source>
</evidence>
<evidence type="ECO:0000256" key="7">
    <source>
        <dbReference type="ARBA" id="ARBA00023136"/>
    </source>
</evidence>
<evidence type="ECO:0000256" key="9">
    <source>
        <dbReference type="ARBA" id="ARBA00023303"/>
    </source>
</evidence>
<evidence type="ECO:0000313" key="11">
    <source>
        <dbReference type="EMBL" id="CAG8692733.1"/>
    </source>
</evidence>
<dbReference type="InterPro" id="IPR059116">
    <property type="entry name" value="P2X_receptor"/>
</dbReference>
<dbReference type="Pfam" id="PF00864">
    <property type="entry name" value="P2X_receptor"/>
    <property type="match status" value="1"/>
</dbReference>
<evidence type="ECO:0000256" key="8">
    <source>
        <dbReference type="ARBA" id="ARBA00023286"/>
    </source>
</evidence>
<keyword evidence="9" id="KW-0407">Ion channel</keyword>
<dbReference type="GO" id="GO:0016020">
    <property type="term" value="C:membrane"/>
    <property type="evidence" value="ECO:0007669"/>
    <property type="project" value="TreeGrafter"/>
</dbReference>
<dbReference type="OrthoDB" id="494673at2759"/>
<feature type="region of interest" description="Disordered" evidence="10">
    <location>
        <begin position="309"/>
        <end position="362"/>
    </location>
</feature>
<keyword evidence="5" id="KW-1133">Transmembrane helix</keyword>
<comment type="caution">
    <text evidence="11">The sequence shown here is derived from an EMBL/GenBank/DDBJ whole genome shotgun (WGS) entry which is preliminary data.</text>
</comment>